<keyword evidence="2" id="KW-1185">Reference proteome</keyword>
<dbReference type="AlphaFoldDB" id="A0A6M0RAP6"/>
<reference evidence="1 2" key="1">
    <citation type="submission" date="2019-04" db="EMBL/GenBank/DDBJ databases">
        <title>Genome sequencing of Clostridium botulinum Groups I-IV and Clostridium butyricum.</title>
        <authorList>
            <person name="Brunt J."/>
            <person name="Van Vliet A.H.M."/>
            <person name="Stringer S.C."/>
            <person name="Carter A.T."/>
            <person name="Peck M.W."/>
        </authorList>
    </citation>
    <scope>NUCLEOTIDE SEQUENCE [LARGE SCALE GENOMIC DNA]</scope>
    <source>
        <strain evidence="1 2">IFR 18/094</strain>
    </source>
</reference>
<protein>
    <submittedName>
        <fullName evidence="1">Uncharacterized protein</fullName>
    </submittedName>
</protein>
<sequence length="108" mass="12677">MVSRNYCIKEYGYFASDKYTRKVSGGNVLLPNSLFIKLERFLLKSKSTSKNNINQIMTIGYKRNIGKILQFNNYVGVIKTLDNITIEILTKIFMYEAYNGYKKRSKYF</sequence>
<name>A0A6M0RAP6_9CLOT</name>
<dbReference type="EMBL" id="SXDP01000006">
    <property type="protein sequence ID" value="NEZ47286.1"/>
    <property type="molecule type" value="Genomic_DNA"/>
</dbReference>
<evidence type="ECO:0000313" key="1">
    <source>
        <dbReference type="EMBL" id="NEZ47286.1"/>
    </source>
</evidence>
<organism evidence="1 2">
    <name type="scientific">Clostridium niameyense</name>
    <dbReference type="NCBI Taxonomy" id="1622073"/>
    <lineage>
        <taxon>Bacteria</taxon>
        <taxon>Bacillati</taxon>
        <taxon>Bacillota</taxon>
        <taxon>Clostridia</taxon>
        <taxon>Eubacteriales</taxon>
        <taxon>Clostridiaceae</taxon>
        <taxon>Clostridium</taxon>
    </lineage>
</organism>
<evidence type="ECO:0000313" key="2">
    <source>
        <dbReference type="Proteomes" id="UP000473885"/>
    </source>
</evidence>
<accession>A0A6M0RAP6</accession>
<comment type="caution">
    <text evidence="1">The sequence shown here is derived from an EMBL/GenBank/DDBJ whole genome shotgun (WGS) entry which is preliminary data.</text>
</comment>
<proteinExistence type="predicted"/>
<dbReference type="RefSeq" id="WP_163249357.1">
    <property type="nucleotide sequence ID" value="NZ_SXDP01000006.1"/>
</dbReference>
<dbReference type="Proteomes" id="UP000473885">
    <property type="component" value="Unassembled WGS sequence"/>
</dbReference>
<gene>
    <name evidence="1" type="ORF">FDF74_08720</name>
</gene>